<dbReference type="SMART" id="SM00345">
    <property type="entry name" value="HTH_GNTR"/>
    <property type="match status" value="1"/>
</dbReference>
<dbReference type="Gene3D" id="1.10.10.10">
    <property type="entry name" value="Winged helix-like DNA-binding domain superfamily/Winged helix DNA-binding domain"/>
    <property type="match status" value="1"/>
</dbReference>
<dbReference type="GO" id="GO:0003700">
    <property type="term" value="F:DNA-binding transcription factor activity"/>
    <property type="evidence" value="ECO:0007669"/>
    <property type="project" value="InterPro"/>
</dbReference>
<dbReference type="InterPro" id="IPR000524">
    <property type="entry name" value="Tscrpt_reg_HTH_GntR"/>
</dbReference>
<dbReference type="InterPro" id="IPR036388">
    <property type="entry name" value="WH-like_DNA-bd_sf"/>
</dbReference>
<name>A0A845M9N2_9PROT</name>
<evidence type="ECO:0000256" key="2">
    <source>
        <dbReference type="ARBA" id="ARBA00022898"/>
    </source>
</evidence>
<evidence type="ECO:0000256" key="5">
    <source>
        <dbReference type="ARBA" id="ARBA00023163"/>
    </source>
</evidence>
<reference evidence="7 8" key="1">
    <citation type="journal article" date="2014" name="Int. J. Syst. Evol. Microbiol.">
        <title>Sneathiella chungangensis sp. nov., isolated from a marine sand, and emended description of the genus Sneathiella.</title>
        <authorList>
            <person name="Siamphan C."/>
            <person name="Kim H."/>
            <person name="Lee J.S."/>
            <person name="Kim W."/>
        </authorList>
    </citation>
    <scope>NUCLEOTIDE SEQUENCE [LARGE SCALE GENOMIC DNA]</scope>
    <source>
        <strain evidence="7 8">KCTC 32476</strain>
    </source>
</reference>
<keyword evidence="8" id="KW-1185">Reference proteome</keyword>
<dbReference type="PANTHER" id="PTHR46577:SF1">
    <property type="entry name" value="HTH-TYPE TRANSCRIPTIONAL REGULATORY PROTEIN GABR"/>
    <property type="match status" value="1"/>
</dbReference>
<dbReference type="InterPro" id="IPR036390">
    <property type="entry name" value="WH_DNA-bd_sf"/>
</dbReference>
<evidence type="ECO:0000313" key="8">
    <source>
        <dbReference type="Proteomes" id="UP000445696"/>
    </source>
</evidence>
<dbReference type="CDD" id="cd00609">
    <property type="entry name" value="AAT_like"/>
    <property type="match status" value="1"/>
</dbReference>
<comment type="similarity">
    <text evidence="1">In the C-terminal section; belongs to the class-I pyridoxal-phosphate-dependent aminotransferase family.</text>
</comment>
<comment type="caution">
    <text evidence="7">The sequence shown here is derived from an EMBL/GenBank/DDBJ whole genome shotgun (WGS) entry which is preliminary data.</text>
</comment>
<dbReference type="InterPro" id="IPR004839">
    <property type="entry name" value="Aminotransferase_I/II_large"/>
</dbReference>
<keyword evidence="7" id="KW-0032">Aminotransferase</keyword>
<dbReference type="Gene3D" id="3.90.1150.10">
    <property type="entry name" value="Aspartate Aminotransferase, domain 1"/>
    <property type="match status" value="1"/>
</dbReference>
<dbReference type="PROSITE" id="PS50949">
    <property type="entry name" value="HTH_GNTR"/>
    <property type="match status" value="1"/>
</dbReference>
<evidence type="ECO:0000256" key="4">
    <source>
        <dbReference type="ARBA" id="ARBA00023125"/>
    </source>
</evidence>
<dbReference type="Proteomes" id="UP000445696">
    <property type="component" value="Unassembled WGS sequence"/>
</dbReference>
<dbReference type="Gene3D" id="3.40.640.10">
    <property type="entry name" value="Type I PLP-dependent aspartate aminotransferase-like (Major domain)"/>
    <property type="match status" value="1"/>
</dbReference>
<sequence>MWAANISKFSGPRYLALASAIAEAINSGELPSGAQLPPQRELAEELDLTVGTVGRAYSIVKKRNLVVGKIGQGTFVCDNQNGASASNNLPETEPGTIDLARYRNPVEGLSELLISAMTEAADNAILLPLHGYPPANGYLTHRVAGAKWIMKSGLQAQPENVIVCCGAQQALLVALAAFAKGGDEILAEELTYSGLKSISAVQNLVLQGVKIDADGIIPESLDEACESSRAKILYLQPTLHNPTTSTLPEARRHQVAEICRKHDLILIEDDTIATLMPNRPAPLATLAPERTIFITSLSKSISPALRVGYLLAPPQLVDPLVSTLHAITLANSQLVFEVASTMIMNGAVDDVISKNFIDLSRRHETAAQMLPNAQMLQNPAAFFAWLELPAHWSAHDFSQTVRAAGVSVVPADSFSVGDLPPPHAVRLALTPAPNIKALESGLDIVKQVLEAHPRPKMAVV</sequence>
<dbReference type="InterPro" id="IPR015424">
    <property type="entry name" value="PyrdxlP-dep_Trfase"/>
</dbReference>
<feature type="domain" description="HTH gntR-type" evidence="6">
    <location>
        <begin position="11"/>
        <end position="79"/>
    </location>
</feature>
<protein>
    <submittedName>
        <fullName evidence="7">Aminotransferase class I/II-fold pyridoxal phosphate-dependent enzyme</fullName>
    </submittedName>
</protein>
<keyword evidence="3" id="KW-0805">Transcription regulation</keyword>
<dbReference type="OrthoDB" id="9794015at2"/>
<gene>
    <name evidence="7" type="ORF">GQF03_02420</name>
</gene>
<dbReference type="EMBL" id="WTVA01000001">
    <property type="protein sequence ID" value="MZR21178.1"/>
    <property type="molecule type" value="Genomic_DNA"/>
</dbReference>
<organism evidence="7 8">
    <name type="scientific">Sneathiella chungangensis</name>
    <dbReference type="NCBI Taxonomy" id="1418234"/>
    <lineage>
        <taxon>Bacteria</taxon>
        <taxon>Pseudomonadati</taxon>
        <taxon>Pseudomonadota</taxon>
        <taxon>Alphaproteobacteria</taxon>
        <taxon>Sneathiellales</taxon>
        <taxon>Sneathiellaceae</taxon>
        <taxon>Sneathiella</taxon>
    </lineage>
</organism>
<dbReference type="SUPFAM" id="SSF46785">
    <property type="entry name" value="Winged helix' DNA-binding domain"/>
    <property type="match status" value="1"/>
</dbReference>
<dbReference type="InterPro" id="IPR051446">
    <property type="entry name" value="HTH_trans_reg/aminotransferase"/>
</dbReference>
<dbReference type="RefSeq" id="WP_161337588.1">
    <property type="nucleotide sequence ID" value="NZ_JBHSDG010000003.1"/>
</dbReference>
<proteinExistence type="inferred from homology"/>
<keyword evidence="2" id="KW-0663">Pyridoxal phosphate</keyword>
<evidence type="ECO:0000256" key="1">
    <source>
        <dbReference type="ARBA" id="ARBA00005384"/>
    </source>
</evidence>
<dbReference type="Pfam" id="PF00155">
    <property type="entry name" value="Aminotran_1_2"/>
    <property type="match status" value="1"/>
</dbReference>
<dbReference type="AlphaFoldDB" id="A0A845M9N2"/>
<dbReference type="GO" id="GO:0008483">
    <property type="term" value="F:transaminase activity"/>
    <property type="evidence" value="ECO:0007669"/>
    <property type="project" value="UniProtKB-KW"/>
</dbReference>
<dbReference type="InterPro" id="IPR015421">
    <property type="entry name" value="PyrdxlP-dep_Trfase_major"/>
</dbReference>
<dbReference type="GO" id="GO:0003677">
    <property type="term" value="F:DNA binding"/>
    <property type="evidence" value="ECO:0007669"/>
    <property type="project" value="UniProtKB-KW"/>
</dbReference>
<dbReference type="SUPFAM" id="SSF53383">
    <property type="entry name" value="PLP-dependent transferases"/>
    <property type="match status" value="1"/>
</dbReference>
<keyword evidence="5" id="KW-0804">Transcription</keyword>
<evidence type="ECO:0000256" key="3">
    <source>
        <dbReference type="ARBA" id="ARBA00023015"/>
    </source>
</evidence>
<evidence type="ECO:0000259" key="6">
    <source>
        <dbReference type="PROSITE" id="PS50949"/>
    </source>
</evidence>
<dbReference type="Pfam" id="PF00392">
    <property type="entry name" value="GntR"/>
    <property type="match status" value="1"/>
</dbReference>
<evidence type="ECO:0000313" key="7">
    <source>
        <dbReference type="EMBL" id="MZR21178.1"/>
    </source>
</evidence>
<keyword evidence="7" id="KW-0808">Transferase</keyword>
<dbReference type="GO" id="GO:0030170">
    <property type="term" value="F:pyridoxal phosphate binding"/>
    <property type="evidence" value="ECO:0007669"/>
    <property type="project" value="InterPro"/>
</dbReference>
<accession>A0A845M9N2</accession>
<dbReference type="PANTHER" id="PTHR46577">
    <property type="entry name" value="HTH-TYPE TRANSCRIPTIONAL REGULATORY PROTEIN GABR"/>
    <property type="match status" value="1"/>
</dbReference>
<dbReference type="CDD" id="cd07377">
    <property type="entry name" value="WHTH_GntR"/>
    <property type="match status" value="1"/>
</dbReference>
<dbReference type="InterPro" id="IPR015422">
    <property type="entry name" value="PyrdxlP-dep_Trfase_small"/>
</dbReference>
<keyword evidence="4" id="KW-0238">DNA-binding</keyword>